<evidence type="ECO:0000313" key="1">
    <source>
        <dbReference type="EMBL" id="KAL3800566.1"/>
    </source>
</evidence>
<dbReference type="AlphaFoldDB" id="A0ABD3QL07"/>
<dbReference type="Proteomes" id="UP001530400">
    <property type="component" value="Unassembled WGS sequence"/>
</dbReference>
<dbReference type="EMBL" id="JALLPJ020000156">
    <property type="protein sequence ID" value="KAL3800566.1"/>
    <property type="molecule type" value="Genomic_DNA"/>
</dbReference>
<organism evidence="1 2">
    <name type="scientific">Cyclotella atomus</name>
    <dbReference type="NCBI Taxonomy" id="382360"/>
    <lineage>
        <taxon>Eukaryota</taxon>
        <taxon>Sar</taxon>
        <taxon>Stramenopiles</taxon>
        <taxon>Ochrophyta</taxon>
        <taxon>Bacillariophyta</taxon>
        <taxon>Coscinodiscophyceae</taxon>
        <taxon>Thalassiosirophycidae</taxon>
        <taxon>Stephanodiscales</taxon>
        <taxon>Stephanodiscaceae</taxon>
        <taxon>Cyclotella</taxon>
    </lineage>
</organism>
<proteinExistence type="predicted"/>
<gene>
    <name evidence="1" type="ORF">ACHAWO_009810</name>
</gene>
<comment type="caution">
    <text evidence="1">The sequence shown here is derived from an EMBL/GenBank/DDBJ whole genome shotgun (WGS) entry which is preliminary data.</text>
</comment>
<protein>
    <submittedName>
        <fullName evidence="1">Uncharacterized protein</fullName>
    </submittedName>
</protein>
<evidence type="ECO:0000313" key="2">
    <source>
        <dbReference type="Proteomes" id="UP001530400"/>
    </source>
</evidence>
<name>A0ABD3QL07_9STRA</name>
<reference evidence="1 2" key="1">
    <citation type="submission" date="2024-10" db="EMBL/GenBank/DDBJ databases">
        <title>Updated reference genomes for cyclostephanoid diatoms.</title>
        <authorList>
            <person name="Roberts W.R."/>
            <person name="Alverson A.J."/>
        </authorList>
    </citation>
    <scope>NUCLEOTIDE SEQUENCE [LARGE SCALE GENOMIC DNA]</scope>
    <source>
        <strain evidence="1 2">AJA010-31</strain>
    </source>
</reference>
<sequence length="523" mass="58642">MSSIIDDMNYEMFRREAEANKIDSMIHAASNSCSVEVLKRALMEDKNAMKTINSVVLYQYPIHAAALRHEPKAALEVCRILIKHGACPNVYQGDYKHLLDICRERAQWIDDNEPSMMNHLFRLPYQFTPGMLEKVEREESAELVEFITEAIKNHIRCKHCKSQKATRVKASDCPFTGEKGLEKESSKSLPTAAFLLVLTCSVQALPLVDRRCFISEGATASFLIVSSPPACTYAADDIPSLLNAKTLYWNNAAWSLARYRASTLESNNRAPAATEPTFYPSRLEGYHSIRYKFDKASFPQGRKILSIRTAGAGLGTCLILPNVGYNPSAHAIHFIRGGKQDLVYEDLAYNIPRRFEAFWPEAKVMAVQTNGSNNAQSNNLGMKCLVTGDGCTSNVNPSLHLPASRVAIDFDAPTRRSGRMTQSTDVTMLESNTQSFEDEFFVERSYSQYNVNQDLQTFYKEVTSLKRLNDSVDGKTRVAAFLPKYIKNIDGNTEDGYDENEAVAMYDYKFELSSIDDSEAASL</sequence>
<accession>A0ABD3QL07</accession>
<keyword evidence="2" id="KW-1185">Reference proteome</keyword>